<dbReference type="EMBL" id="RKLO01000001">
    <property type="protein sequence ID" value="RVW05463.1"/>
    <property type="molecule type" value="Genomic_DNA"/>
</dbReference>
<accession>A0A3S3BNK2</accession>
<feature type="region of interest" description="Disordered" evidence="1">
    <location>
        <begin position="19"/>
        <end position="64"/>
    </location>
</feature>
<name>A0A3S3BNK2_9NOCA</name>
<gene>
    <name evidence="2" type="ORF">EGT50_02420</name>
</gene>
<proteinExistence type="predicted"/>
<keyword evidence="3" id="KW-1185">Reference proteome</keyword>
<dbReference type="AlphaFoldDB" id="A0A3S3BNK2"/>
<sequence length="64" mass="6486">MLLEESAVCAIEPTPYAGTAAEVAGSSPCRGTENRGLFDDNGPSPVGTGRTSRAGADHSYSGRS</sequence>
<evidence type="ECO:0000256" key="1">
    <source>
        <dbReference type="SAM" id="MobiDB-lite"/>
    </source>
</evidence>
<evidence type="ECO:0000313" key="3">
    <source>
        <dbReference type="Proteomes" id="UP000283479"/>
    </source>
</evidence>
<protein>
    <submittedName>
        <fullName evidence="2">Uncharacterized protein</fullName>
    </submittedName>
</protein>
<reference evidence="2 3" key="1">
    <citation type="submission" date="2018-11" db="EMBL/GenBank/DDBJ databases">
        <title>Rhodococcus spongicola sp. nov. and Rhodococcus xishaensis sp. nov. from marine sponges.</title>
        <authorList>
            <person name="Li L."/>
            <person name="Lin H.W."/>
        </authorList>
    </citation>
    <scope>NUCLEOTIDE SEQUENCE [LARGE SCALE GENOMIC DNA]</scope>
    <source>
        <strain evidence="2 3">LHW51113</strain>
    </source>
</reference>
<organism evidence="2 3">
    <name type="scientific">Rhodococcus xishaensis</name>
    <dbReference type="NCBI Taxonomy" id="2487364"/>
    <lineage>
        <taxon>Bacteria</taxon>
        <taxon>Bacillati</taxon>
        <taxon>Actinomycetota</taxon>
        <taxon>Actinomycetes</taxon>
        <taxon>Mycobacteriales</taxon>
        <taxon>Nocardiaceae</taxon>
        <taxon>Rhodococcus</taxon>
    </lineage>
</organism>
<dbReference type="Proteomes" id="UP000283479">
    <property type="component" value="Unassembled WGS sequence"/>
</dbReference>
<evidence type="ECO:0000313" key="2">
    <source>
        <dbReference type="EMBL" id="RVW05463.1"/>
    </source>
</evidence>
<comment type="caution">
    <text evidence="2">The sequence shown here is derived from an EMBL/GenBank/DDBJ whole genome shotgun (WGS) entry which is preliminary data.</text>
</comment>